<evidence type="ECO:0000256" key="1">
    <source>
        <dbReference type="SAM" id="MobiDB-lite"/>
    </source>
</evidence>
<evidence type="ECO:0000313" key="2">
    <source>
        <dbReference type="EMBL" id="EXX90865.1"/>
    </source>
</evidence>
<feature type="region of interest" description="Disordered" evidence="1">
    <location>
        <begin position="106"/>
        <end position="140"/>
    </location>
</feature>
<dbReference type="Pfam" id="PF13045">
    <property type="entry name" value="DUF3905"/>
    <property type="match status" value="1"/>
</dbReference>
<feature type="region of interest" description="Disordered" evidence="1">
    <location>
        <begin position="1"/>
        <end position="26"/>
    </location>
</feature>
<dbReference type="EMBL" id="JFHU01000049">
    <property type="protein sequence ID" value="EXX90865.1"/>
    <property type="molecule type" value="Genomic_DNA"/>
</dbReference>
<dbReference type="RefSeq" id="WP_036584378.1">
    <property type="nucleotide sequence ID" value="NZ_KK082172.1"/>
</dbReference>
<protein>
    <recommendedName>
        <fullName evidence="4">DUF3905 domain-containing protein</fullName>
    </recommendedName>
</protein>
<comment type="caution">
    <text evidence="2">The sequence shown here is derived from an EMBL/GenBank/DDBJ whole genome shotgun (WGS) entry which is preliminary data.</text>
</comment>
<feature type="compositionally biased region" description="Basic and acidic residues" evidence="1">
    <location>
        <begin position="114"/>
        <end position="140"/>
    </location>
</feature>
<keyword evidence="3" id="KW-1185">Reference proteome</keyword>
<organism evidence="2 3">
    <name type="scientific">Paenibacillus darwinianus</name>
    <dbReference type="NCBI Taxonomy" id="1380763"/>
    <lineage>
        <taxon>Bacteria</taxon>
        <taxon>Bacillati</taxon>
        <taxon>Bacillota</taxon>
        <taxon>Bacilli</taxon>
        <taxon>Bacillales</taxon>
        <taxon>Paenibacillaceae</taxon>
        <taxon>Paenibacillus</taxon>
    </lineage>
</organism>
<reference evidence="2 3" key="1">
    <citation type="submission" date="2014-02" db="EMBL/GenBank/DDBJ databases">
        <title>Genome sequence of Paenibacillus darwinianus reveals adaptive mechanisms for survival in Antarctic soils.</title>
        <authorList>
            <person name="Dsouza M."/>
            <person name="Taylor M.W."/>
            <person name="Turner S.J."/>
            <person name="Aislabie J."/>
        </authorList>
    </citation>
    <scope>NUCLEOTIDE SEQUENCE [LARGE SCALE GENOMIC DNA]</scope>
    <source>
        <strain evidence="2 3">CE1</strain>
    </source>
</reference>
<accession>A0A9W5W849</accession>
<evidence type="ECO:0000313" key="3">
    <source>
        <dbReference type="Proteomes" id="UP000053750"/>
    </source>
</evidence>
<dbReference type="AlphaFoldDB" id="A0A9W5W849"/>
<name>A0A9W5W849_9BACL</name>
<feature type="compositionally biased region" description="Basic and acidic residues" evidence="1">
    <location>
        <begin position="9"/>
        <end position="22"/>
    </location>
</feature>
<gene>
    <name evidence="2" type="ORF">BG53_12655</name>
</gene>
<dbReference type="OrthoDB" id="2695269at2"/>
<dbReference type="Proteomes" id="UP000053750">
    <property type="component" value="Unassembled WGS sequence"/>
</dbReference>
<evidence type="ECO:0008006" key="4">
    <source>
        <dbReference type="Google" id="ProtNLM"/>
    </source>
</evidence>
<proteinExistence type="predicted"/>
<dbReference type="InterPro" id="IPR024999">
    <property type="entry name" value="DUF3905"/>
</dbReference>
<sequence>MSRKPMPNGDRRQPDRNALRDDPELDPYEIEFLPQFRQAQEPRGAFVNVHGVVIGDHLYASPESPLESWSTETDPAVMSGDEWVHPYKDIGFQTEENRDLFEKGIPPEAGIFMHPDKDAAYEANRPRVDDSPHTKEQPER</sequence>